<dbReference type="CDD" id="cd05509">
    <property type="entry name" value="Bromo_gcn5_like"/>
    <property type="match status" value="1"/>
</dbReference>
<dbReference type="SUPFAM" id="SSF47370">
    <property type="entry name" value="Bromodomain"/>
    <property type="match status" value="1"/>
</dbReference>
<dbReference type="GO" id="GO:0016589">
    <property type="term" value="C:NURF complex"/>
    <property type="evidence" value="ECO:0007669"/>
    <property type="project" value="InterPro"/>
</dbReference>
<evidence type="ECO:0000256" key="8">
    <source>
        <dbReference type="ARBA" id="ARBA00023242"/>
    </source>
</evidence>
<feature type="compositionally biased region" description="Low complexity" evidence="12">
    <location>
        <begin position="136"/>
        <end position="163"/>
    </location>
</feature>
<dbReference type="InterPro" id="IPR028941">
    <property type="entry name" value="WHIM2_dom"/>
</dbReference>
<protein>
    <submittedName>
        <fullName evidence="16">PHD finger motif containing protein</fullName>
    </submittedName>
</protein>
<dbReference type="FunFam" id="3.30.40.10:FF:000048">
    <property type="entry name" value="nucleosome-remodeling factor subunit BPTF isoform X1"/>
    <property type="match status" value="2"/>
</dbReference>
<dbReference type="Pfam" id="PF15613">
    <property type="entry name" value="WSD"/>
    <property type="match status" value="1"/>
</dbReference>
<dbReference type="PANTHER" id="PTHR45975">
    <property type="entry name" value="NUCLEOSOME-REMODELING FACTOR SUBUNIT BPTF"/>
    <property type="match status" value="1"/>
</dbReference>
<evidence type="ECO:0000259" key="13">
    <source>
        <dbReference type="PROSITE" id="PS50014"/>
    </source>
</evidence>
<feature type="domain" description="PHD-type" evidence="14">
    <location>
        <begin position="2534"/>
        <end position="2585"/>
    </location>
</feature>
<feature type="region of interest" description="Disordered" evidence="12">
    <location>
        <begin position="1"/>
        <end position="174"/>
    </location>
</feature>
<dbReference type="InterPro" id="IPR019787">
    <property type="entry name" value="Znf_PHD-finger"/>
</dbReference>
<keyword evidence="2" id="KW-0479">Metal-binding</keyword>
<dbReference type="PROSITE" id="PS50827">
    <property type="entry name" value="DDT"/>
    <property type="match status" value="1"/>
</dbReference>
<dbReference type="PROSITE" id="PS50016">
    <property type="entry name" value="ZF_PHD_2"/>
    <property type="match status" value="3"/>
</dbReference>
<evidence type="ECO:0000256" key="6">
    <source>
        <dbReference type="ARBA" id="ARBA00023117"/>
    </source>
</evidence>
<dbReference type="CDD" id="cd15560">
    <property type="entry name" value="PHD2_3_BPTF"/>
    <property type="match status" value="2"/>
</dbReference>
<dbReference type="Pfam" id="PF00439">
    <property type="entry name" value="Bromodomain"/>
    <property type="match status" value="1"/>
</dbReference>
<dbReference type="PANTHER" id="PTHR45975:SF2">
    <property type="entry name" value="NUCLEOSOME-REMODELING FACTOR SUBUNIT BPTF"/>
    <property type="match status" value="1"/>
</dbReference>
<feature type="compositionally biased region" description="Basic residues" evidence="12">
    <location>
        <begin position="1"/>
        <end position="12"/>
    </location>
</feature>
<dbReference type="Proteomes" id="UP000051574">
    <property type="component" value="Unassembled WGS sequence"/>
</dbReference>
<dbReference type="InterPro" id="IPR013083">
    <property type="entry name" value="Znf_RING/FYVE/PHD"/>
</dbReference>
<name>A0A0T6AY33_9SCAR</name>
<dbReference type="InterPro" id="IPR001965">
    <property type="entry name" value="Znf_PHD"/>
</dbReference>
<dbReference type="OrthoDB" id="784962at2759"/>
<keyword evidence="8" id="KW-0539">Nucleus</keyword>
<feature type="coiled-coil region" evidence="11">
    <location>
        <begin position="500"/>
        <end position="531"/>
    </location>
</feature>
<dbReference type="SMART" id="SM00571">
    <property type="entry name" value="DDT"/>
    <property type="match status" value="1"/>
</dbReference>
<evidence type="ECO:0000256" key="11">
    <source>
        <dbReference type="SAM" id="Coils"/>
    </source>
</evidence>
<feature type="region of interest" description="Disordered" evidence="12">
    <location>
        <begin position="595"/>
        <end position="629"/>
    </location>
</feature>
<evidence type="ECO:0000256" key="3">
    <source>
        <dbReference type="ARBA" id="ARBA00022771"/>
    </source>
</evidence>
<dbReference type="PROSITE" id="PS00633">
    <property type="entry name" value="BROMODOMAIN_1"/>
    <property type="match status" value="1"/>
</dbReference>
<dbReference type="Pfam" id="PF02791">
    <property type="entry name" value="DDT"/>
    <property type="match status" value="1"/>
</dbReference>
<feature type="domain" description="DDT" evidence="15">
    <location>
        <begin position="195"/>
        <end position="255"/>
    </location>
</feature>
<feature type="region of interest" description="Disordered" evidence="12">
    <location>
        <begin position="2421"/>
        <end position="2476"/>
    </location>
</feature>
<dbReference type="InterPro" id="IPR018501">
    <property type="entry name" value="DDT_dom"/>
</dbReference>
<dbReference type="InterPro" id="IPR001487">
    <property type="entry name" value="Bromodomain"/>
</dbReference>
<dbReference type="EMBL" id="LJIG01022595">
    <property type="protein sequence ID" value="KRT79741.1"/>
    <property type="molecule type" value="Genomic_DNA"/>
</dbReference>
<evidence type="ECO:0000256" key="10">
    <source>
        <dbReference type="PROSITE-ProRule" id="PRU00146"/>
    </source>
</evidence>
<keyword evidence="7" id="KW-0804">Transcription</keyword>
<accession>A0A0T6AY33</accession>
<keyword evidence="4" id="KW-0862">Zinc</keyword>
<evidence type="ECO:0000313" key="17">
    <source>
        <dbReference type="Proteomes" id="UP000051574"/>
    </source>
</evidence>
<organism evidence="16 17">
    <name type="scientific">Oryctes borbonicus</name>
    <dbReference type="NCBI Taxonomy" id="1629725"/>
    <lineage>
        <taxon>Eukaryota</taxon>
        <taxon>Metazoa</taxon>
        <taxon>Ecdysozoa</taxon>
        <taxon>Arthropoda</taxon>
        <taxon>Hexapoda</taxon>
        <taxon>Insecta</taxon>
        <taxon>Pterygota</taxon>
        <taxon>Neoptera</taxon>
        <taxon>Endopterygota</taxon>
        <taxon>Coleoptera</taxon>
        <taxon>Polyphaga</taxon>
        <taxon>Scarabaeiformia</taxon>
        <taxon>Scarabaeidae</taxon>
        <taxon>Dynastinae</taxon>
        <taxon>Oryctes</taxon>
    </lineage>
</organism>
<comment type="caution">
    <text evidence="16">The sequence shown here is derived from an EMBL/GenBank/DDBJ whole genome shotgun (WGS) entry which is preliminary data.</text>
</comment>
<dbReference type="SMART" id="SM00297">
    <property type="entry name" value="BROMO"/>
    <property type="match status" value="1"/>
</dbReference>
<feature type="region of interest" description="Disordered" evidence="12">
    <location>
        <begin position="1566"/>
        <end position="1588"/>
    </location>
</feature>
<proteinExistence type="predicted"/>
<dbReference type="GO" id="GO:0008270">
    <property type="term" value="F:zinc ion binding"/>
    <property type="evidence" value="ECO:0007669"/>
    <property type="project" value="UniProtKB-KW"/>
</dbReference>
<evidence type="ECO:0000256" key="7">
    <source>
        <dbReference type="ARBA" id="ARBA00023163"/>
    </source>
</evidence>
<dbReference type="SMART" id="SM00249">
    <property type="entry name" value="PHD"/>
    <property type="match status" value="3"/>
</dbReference>
<dbReference type="InterPro" id="IPR018359">
    <property type="entry name" value="Bromodomain_CS"/>
</dbReference>
<dbReference type="PROSITE" id="PS50014">
    <property type="entry name" value="BROMODOMAIN_2"/>
    <property type="match status" value="1"/>
</dbReference>
<feature type="compositionally biased region" description="Low complexity" evidence="12">
    <location>
        <begin position="2439"/>
        <end position="2455"/>
    </location>
</feature>
<comment type="subcellular location">
    <subcellularLocation>
        <location evidence="1">Nucleus</location>
    </subcellularLocation>
</comment>
<feature type="compositionally biased region" description="Basic and acidic residues" evidence="12">
    <location>
        <begin position="2333"/>
        <end position="2350"/>
    </location>
</feature>
<keyword evidence="17" id="KW-1185">Reference proteome</keyword>
<dbReference type="Gene3D" id="3.30.40.10">
    <property type="entry name" value="Zinc/RING finger domain, C3HC4 (zinc finger)"/>
    <property type="match status" value="3"/>
</dbReference>
<dbReference type="CDD" id="cd15559">
    <property type="entry name" value="PHD1_BPTF"/>
    <property type="match status" value="1"/>
</dbReference>
<feature type="compositionally biased region" description="Low complexity" evidence="12">
    <location>
        <begin position="595"/>
        <end position="607"/>
    </location>
</feature>
<feature type="region of interest" description="Disordered" evidence="12">
    <location>
        <begin position="1240"/>
        <end position="1263"/>
    </location>
</feature>
<feature type="compositionally biased region" description="Basic and acidic residues" evidence="12">
    <location>
        <begin position="2359"/>
        <end position="2369"/>
    </location>
</feature>
<feature type="domain" description="PHD-type" evidence="14">
    <location>
        <begin position="2478"/>
        <end position="2529"/>
    </location>
</feature>
<sequence length="2707" mass="305455">MSARGVKKRGRPPKVQVSERTKKFQYHLLKKPKYLLNYQKGSDSQPSTPTPSRPSSPQGSDAGRRSSTRIRGKDGHRSGRRGGYVGSVYQRRGYNPHQEFHDSEYHYGSDFGDDSSDNKSDIEDDIGFSESESEESIGGASSDSDFSLSGYSNVSTPRRTTSAPRPPTPEPLWLQNRVLPPLEPPKSSDDLLVPHEHIMAIVSIYEVLRHFRNLVRLSPFRVEDFCAALVCDDQNSLLAEVHIMLLKALLREEDSQQTHFGPLDQKDSINISLYLLDYMTWPEVLKAYVESDKNYDASVLNILSNSDYPFGPLDDKVHVLQFLTDQFLTTNPVREDLLSEVPMHYDDHCRVCHKLGDLLCCETCPAVYHLECVDPPLVDVPEEDWQCNICRSHRVTGVVDCIVDVEKQGQLSRQDHMGYDRHGRKYFFLCRRIFIEGRPGEIWYYSTQLQLEELLNMLDQDDMEAQLARELLDNKDEIVRQMEVTEKITNQFKANKKSYLEVANTQIIKARKELEEKMEEERREKEKQNAEDMVAKMHEDSNDIMDTQNSNAMTVANTETVNTTTTLETKTTTSENVVTETTTTTITSTTTITNTSTSINKTSSDLDSQSDDHDLDDDQKEKDIMTRSRTGSLMPRTFNIDDLRRRTTAILNREDVDKKSDERITRLKSSQIANGTYLYKLGMDNQFKSYVNQFTTNIIALNKPQRNEERDKKRHLSHKFSLTTASEFKWVGGITGSKSLLLNTLRQTIIQLEQAVPSPFMHPNWQLIRKNWLNVIGACQNPKDFAKALIVLQACIKPVVFANVWHEQLGHTRLSRLTATEREERKKIEKREKKEREEEEERNRMTITGYVKYTMGFKHQLWKQKGEEYRIHGRWGWLWLSSARVHKIVNSKELGLAAGPQNIVVQVRDEVSLKILSVDPNMYTFLTKKFKKEDETTIKKEDGGGDYAKPNTDDEIPATLKNLVIVPQVTEFEELDISRAFVTPGRLLFPKVAKKSKLDDFLTRRTQLKAIEEKKIANTKTEEASNEDENVDVENDDMDLEEMGLDRQLNNMMSGKVAAPLNTVQSSVSREMLSTIAKKIQALRLHYTSISKLGKDFHCYSRGCNSNTSTLTSNCYSPLCLQRNKVRRELLALLRKANLHTNTVQGIKITNILTPPINQKSSILEQKLTESQNSVNKEPPNEASICKDLATAVMSAQECIEDSSVYIPKKTPPKVMVKTENDIKVKDIKEIKTEIIQPDTKFSPPYKKQKLKMQSESESEEVDMDIMSPDDIKEMILGSQPKIEKNNSQVVTTVTTTTTTTVTTQQTIVDGVVKSMEASKSTSDSLSVSTNMNGTGRTIQTLNAKSAVYSAQQNRRFCAYRTATKREEKVVKTEHAEDGTARVYSTISTEGKIYLKKIVLATQDKKKKRQIVKYPVCSTFQTKKGIRSLLVLPKHDMKKLARQAGRLHINGFHALAKPNNQIWPYPCARPLFKTCWVYRTVNLKSLAAAALQLRILWACLRWDDMQAKPLSSDGKHQITTETEILSLELLKHRHVGQFLEKTQYLRRKVVIPLELPKTIREVTSIRSGLRKRKRPESPQSTDPQVSEEWVDEDKLELWEIKQYGERLEKANAQVITRSRTGNLPPARAIVDSNEVPSKLLVSGKATPEEIKEKMEQQLRMQRAAHQQKRAMELKNPQGQIIKMVGSTAQVTTADGQMKIVKNVVVPNQTIGKTTLTSLLTANNNAAGNKFTGRRIFMTKAPDGTTRVLTAGSAILPKGVTNTQQSLIKIQTTTGQPVQQIQIQQPTTTASASIKPNEIPQRVQILRGPDGRLTVKGLMPGQQLVQMPDGKLQVLTTTQIQPSTPPAPTATKTQILTPNKTVIKTATNASTGKVVMQGSQVKAILQQPTQSPVKGQHVIIKQQTGTPVVQKIATTTTGNVVVSGNQVYPQHQVVVSGNQVIGGSPGQQVVTSQIVVNNSNLAQQLASGKVQVATINGQQVLIRPTGNNQAQIVAQLTPSSVAQVSQVQQAVLQTQPAITNSPIKQILQENTTSTPAATVVTTTATQKQPAQDNPVDHEQLLAGQPPGTVIKCVTAQVIQTQQGPRIVLQGLTGSDFTPQQLGAVQQQVKQQLLKAQASTGKQGVLGPTKIYLAVQPNNGDTDNSQPPPLAPVQQNPIHTSNVITQPKTVINQVQTSSGVVQANTTVQQTTENVHSTGRQVLVNGQQTSVLLQAMKANMDASQPISTAQHTIQSNNEEQNNKQFVVTPDYIQQTIKTALKQENLNPEIEEKLLQLQRYQEKQMKQEPELPVHSNRAVQNAFNRNSLPARKRPPSASKNDDEDWVMETPKRTRPSRLTEIKKDETHENVKEKVSVSPRARVKLKDNQDQEKKAALQTKMILTLLRHKELLKKDILRKRALLEKELQHEIQREVNEELAARTKLERTKQDEVRSAGSSKRKSAVTATTTAYAQSSSRSAPKNRKNQKSQSSPPSQGRGKKEKLYCTCRTPYDETKFYVGCDLCNNWFHGDCVGITEELSKTMSEFICTECKHARDTKELFCLCRQPYDESQFYICCDRCQDWFHGRCVGILQSEADNIDEYICPNCQRNSSVNYANMKDLTGKDFDGLRKLIKQIQAHKSAWPFMEPVDPTEAPDYYKVIKEPMDLQKIEEKINTQTYKKLSEFIGDMTKIFDNCRYYNPKESQFFKCAESLEAYFVNKIKCLREKLYENN</sequence>
<evidence type="ECO:0000256" key="1">
    <source>
        <dbReference type="ARBA" id="ARBA00004123"/>
    </source>
</evidence>
<keyword evidence="5" id="KW-0805">Transcription regulation</keyword>
<feature type="compositionally biased region" description="Acidic residues" evidence="12">
    <location>
        <begin position="122"/>
        <end position="135"/>
    </location>
</feature>
<keyword evidence="6 9" id="KW-0103">Bromodomain</keyword>
<feature type="domain" description="Bromo" evidence="13">
    <location>
        <begin position="2612"/>
        <end position="2682"/>
    </location>
</feature>
<dbReference type="GO" id="GO:0000978">
    <property type="term" value="F:RNA polymerase II cis-regulatory region sequence-specific DNA binding"/>
    <property type="evidence" value="ECO:0007669"/>
    <property type="project" value="TreeGrafter"/>
</dbReference>
<evidence type="ECO:0000256" key="4">
    <source>
        <dbReference type="ARBA" id="ARBA00022833"/>
    </source>
</evidence>
<dbReference type="PRINTS" id="PR00503">
    <property type="entry name" value="BROMODOMAIN"/>
</dbReference>
<feature type="compositionally biased region" description="Basic residues" evidence="12">
    <location>
        <begin position="23"/>
        <end position="33"/>
    </location>
</feature>
<gene>
    <name evidence="16" type="ORF">AMK59_7845</name>
</gene>
<keyword evidence="3 10" id="KW-0863">Zinc-finger</keyword>
<reference evidence="16 17" key="1">
    <citation type="submission" date="2015-09" db="EMBL/GenBank/DDBJ databases">
        <title>Draft genome of the scarab beetle Oryctes borbonicus.</title>
        <authorList>
            <person name="Meyer J.M."/>
            <person name="Markov G.V."/>
            <person name="Baskaran P."/>
            <person name="Herrmann M."/>
            <person name="Sommer R.J."/>
            <person name="Roedelsperger C."/>
        </authorList>
    </citation>
    <scope>NUCLEOTIDE SEQUENCE [LARGE SCALE GENOMIC DNA]</scope>
    <source>
        <strain evidence="16">OB123</strain>
        <tissue evidence="16">Whole animal</tissue>
    </source>
</reference>
<dbReference type="InterPro" id="IPR038028">
    <property type="entry name" value="BPTF"/>
</dbReference>
<dbReference type="Gene3D" id="1.20.920.10">
    <property type="entry name" value="Bromodomain-like"/>
    <property type="match status" value="1"/>
</dbReference>
<feature type="region of interest" description="Disordered" evidence="12">
    <location>
        <begin position="821"/>
        <end position="841"/>
    </location>
</feature>
<dbReference type="InterPro" id="IPR036427">
    <property type="entry name" value="Bromodomain-like_sf"/>
</dbReference>
<feature type="domain" description="PHD-type" evidence="14">
    <location>
        <begin position="346"/>
        <end position="393"/>
    </location>
</feature>
<dbReference type="InterPro" id="IPR019786">
    <property type="entry name" value="Zinc_finger_PHD-type_CS"/>
</dbReference>
<dbReference type="GO" id="GO:0006357">
    <property type="term" value="P:regulation of transcription by RNA polymerase II"/>
    <property type="evidence" value="ECO:0007669"/>
    <property type="project" value="InterPro"/>
</dbReference>
<dbReference type="Pfam" id="PF00628">
    <property type="entry name" value="PHD"/>
    <property type="match status" value="3"/>
</dbReference>
<evidence type="ECO:0000256" key="5">
    <source>
        <dbReference type="ARBA" id="ARBA00023015"/>
    </source>
</evidence>
<evidence type="ECO:0000256" key="9">
    <source>
        <dbReference type="PROSITE-ProRule" id="PRU00035"/>
    </source>
</evidence>
<evidence type="ECO:0000313" key="16">
    <source>
        <dbReference type="EMBL" id="KRT79741.1"/>
    </source>
</evidence>
<evidence type="ECO:0000259" key="15">
    <source>
        <dbReference type="PROSITE" id="PS50827"/>
    </source>
</evidence>
<keyword evidence="11" id="KW-0175">Coiled coil</keyword>
<dbReference type="InterPro" id="IPR011011">
    <property type="entry name" value="Znf_FYVE_PHD"/>
</dbReference>
<dbReference type="PROSITE" id="PS01359">
    <property type="entry name" value="ZF_PHD_1"/>
    <property type="match status" value="1"/>
</dbReference>
<evidence type="ECO:0000256" key="12">
    <source>
        <dbReference type="SAM" id="MobiDB-lite"/>
    </source>
</evidence>
<dbReference type="SUPFAM" id="SSF57903">
    <property type="entry name" value="FYVE/PHD zinc finger"/>
    <property type="match status" value="3"/>
</dbReference>
<feature type="region of interest" description="Disordered" evidence="12">
    <location>
        <begin position="2299"/>
        <end position="2369"/>
    </location>
</feature>
<feature type="compositionally biased region" description="Basic and acidic residues" evidence="12">
    <location>
        <begin position="98"/>
        <end position="107"/>
    </location>
</feature>
<evidence type="ECO:0000256" key="2">
    <source>
        <dbReference type="ARBA" id="ARBA00022723"/>
    </source>
</evidence>
<evidence type="ECO:0000259" key="14">
    <source>
        <dbReference type="PROSITE" id="PS50016"/>
    </source>
</evidence>